<accession>A0A383AWP9</accession>
<proteinExistence type="predicted"/>
<feature type="non-terminal residue" evidence="1">
    <location>
        <position position="96"/>
    </location>
</feature>
<dbReference type="SUPFAM" id="SSF56784">
    <property type="entry name" value="HAD-like"/>
    <property type="match status" value="1"/>
</dbReference>
<dbReference type="AlphaFoldDB" id="A0A383AWP9"/>
<dbReference type="Gene3D" id="1.10.150.520">
    <property type="match status" value="1"/>
</dbReference>
<protein>
    <submittedName>
        <fullName evidence="1">Uncharacterized protein</fullName>
    </submittedName>
</protein>
<evidence type="ECO:0000313" key="1">
    <source>
        <dbReference type="EMBL" id="SVE12031.1"/>
    </source>
</evidence>
<sequence>MIKAIFFDIDDTLYSTTAFAEHAREAALESLRAHGVRPSLEALQRELNEVISEFSSNYNNHFDKLLLRLTKHDLPQANPAILIAAAIRAYHDAKQT</sequence>
<organism evidence="1">
    <name type="scientific">marine metagenome</name>
    <dbReference type="NCBI Taxonomy" id="408172"/>
    <lineage>
        <taxon>unclassified sequences</taxon>
        <taxon>metagenomes</taxon>
        <taxon>ecological metagenomes</taxon>
    </lineage>
</organism>
<dbReference type="EMBL" id="UINC01195455">
    <property type="protein sequence ID" value="SVE12031.1"/>
    <property type="molecule type" value="Genomic_DNA"/>
</dbReference>
<name>A0A383AWP9_9ZZZZ</name>
<dbReference type="InterPro" id="IPR036412">
    <property type="entry name" value="HAD-like_sf"/>
</dbReference>
<reference evidence="1" key="1">
    <citation type="submission" date="2018-05" db="EMBL/GenBank/DDBJ databases">
        <authorList>
            <person name="Lanie J.A."/>
            <person name="Ng W.-L."/>
            <person name="Kazmierczak K.M."/>
            <person name="Andrzejewski T.M."/>
            <person name="Davidsen T.M."/>
            <person name="Wayne K.J."/>
            <person name="Tettelin H."/>
            <person name="Glass J.I."/>
            <person name="Rusch D."/>
            <person name="Podicherti R."/>
            <person name="Tsui H.-C.T."/>
            <person name="Winkler M.E."/>
        </authorList>
    </citation>
    <scope>NUCLEOTIDE SEQUENCE</scope>
</reference>
<gene>
    <name evidence="1" type="ORF">METZ01_LOCUS464885</name>
</gene>